<reference evidence="1 2" key="1">
    <citation type="journal article" date="2015" name="Int J Genomics">
        <title>Comparative Genomics Revealed Genetic Diversity and Species/Strain-Level Differences in Carbohydrate Metabolism of Three Probiotic Bifidobacterial Species.</title>
        <authorList>
            <person name="Odamaki T."/>
            <person name="Horigome A."/>
            <person name="Sugahara H."/>
            <person name="Hashikura N."/>
            <person name="Minami J."/>
            <person name="Xiao J.Z."/>
            <person name="Abe F."/>
        </authorList>
    </citation>
    <scope>NUCLEOTIDE SEQUENCE [LARGE SCALE GENOMIC DNA]</scope>
    <source>
        <strain evidence="1 2">MCC 1114</strain>
    </source>
</reference>
<comment type="caution">
    <text evidence="1">The sequence shown here is derived from an EMBL/GenBank/DDBJ whole genome shotgun (WGS) entry which is preliminary data.</text>
</comment>
<evidence type="ECO:0000313" key="2">
    <source>
        <dbReference type="Proteomes" id="UP000036802"/>
    </source>
</evidence>
<dbReference type="AlphaFoldDB" id="A0A0L7CYF2"/>
<sequence length="57" mass="6003">MPDETAAASVAAQEAMFSRLPAAARTGATHDDGTEFARHAGLRDEPGMATYFADPYS</sequence>
<dbReference type="Proteomes" id="UP000036802">
    <property type="component" value="Unassembled WGS sequence"/>
</dbReference>
<organism evidence="1 2">
    <name type="scientific">Bifidobacterium breve MCC 1114</name>
    <dbReference type="NCBI Taxonomy" id="1365964"/>
    <lineage>
        <taxon>Bacteria</taxon>
        <taxon>Bacillati</taxon>
        <taxon>Actinomycetota</taxon>
        <taxon>Actinomycetes</taxon>
        <taxon>Bifidobacteriales</taxon>
        <taxon>Bifidobacteriaceae</taxon>
        <taxon>Bifidobacterium</taxon>
    </lineage>
</organism>
<dbReference type="EMBL" id="AVQC01000013">
    <property type="protein sequence ID" value="KOA64742.1"/>
    <property type="molecule type" value="Genomic_DNA"/>
</dbReference>
<proteinExistence type="predicted"/>
<name>A0A0L7CYF2_BIFBR</name>
<accession>A0A0L7CYF2</accession>
<dbReference type="PATRIC" id="fig|1365964.3.peg.1415"/>
<evidence type="ECO:0000313" key="1">
    <source>
        <dbReference type="EMBL" id="KOA64742.1"/>
    </source>
</evidence>
<gene>
    <name evidence="1" type="ORF">BBM1114_06995</name>
</gene>
<protein>
    <submittedName>
        <fullName evidence="1">Uncharacterized protein</fullName>
    </submittedName>
</protein>